<evidence type="ECO:0000313" key="4">
    <source>
        <dbReference type="Proteomes" id="UP000013047"/>
    </source>
</evidence>
<evidence type="ECO:0000256" key="2">
    <source>
        <dbReference type="SAM" id="SignalP"/>
    </source>
</evidence>
<evidence type="ECO:0000256" key="1">
    <source>
        <dbReference type="SAM" id="Coils"/>
    </source>
</evidence>
<dbReference type="Proteomes" id="UP000013047">
    <property type="component" value="Unassembled WGS sequence"/>
</dbReference>
<feature type="coiled-coil region" evidence="1">
    <location>
        <begin position="29"/>
        <end position="105"/>
    </location>
</feature>
<protein>
    <submittedName>
        <fullName evidence="3">Peptidase M23</fullName>
    </submittedName>
</protein>
<comment type="caution">
    <text evidence="3">The sequence shown here is derived from an EMBL/GenBank/DDBJ whole genome shotgun (WGS) entry which is preliminary data.</text>
</comment>
<feature type="chain" id="PRO_5004129059" evidence="2">
    <location>
        <begin position="31"/>
        <end position="271"/>
    </location>
</feature>
<dbReference type="Gene3D" id="6.10.250.3150">
    <property type="match status" value="1"/>
</dbReference>
<reference evidence="3 4" key="1">
    <citation type="submission" date="2012-09" db="EMBL/GenBank/DDBJ databases">
        <title>Draft Genome Sequences of 6 Strains from Genus Thauera.</title>
        <authorList>
            <person name="Liu B."/>
            <person name="Shapleigh J.P."/>
            <person name="Frostegard A.H."/>
        </authorList>
    </citation>
    <scope>NUCLEOTIDE SEQUENCE [LARGE SCALE GENOMIC DNA]</scope>
    <source>
        <strain evidence="3 4">B4P</strain>
    </source>
</reference>
<feature type="coiled-coil region" evidence="1">
    <location>
        <begin position="215"/>
        <end position="269"/>
    </location>
</feature>
<keyword evidence="4" id="KW-1185">Reference proteome</keyword>
<keyword evidence="2" id="KW-0732">Signal</keyword>
<name>N6ZL24_9RHOO</name>
<keyword evidence="1" id="KW-0175">Coiled coil</keyword>
<dbReference type="EMBL" id="AMXF01000302">
    <property type="protein sequence ID" value="ENO95003.1"/>
    <property type="molecule type" value="Genomic_DNA"/>
</dbReference>
<evidence type="ECO:0000313" key="3">
    <source>
        <dbReference type="EMBL" id="ENO95003.1"/>
    </source>
</evidence>
<proteinExistence type="predicted"/>
<gene>
    <name evidence="3" type="ORF">C667_21189</name>
</gene>
<dbReference type="AlphaFoldDB" id="N6ZL24"/>
<dbReference type="RefSeq" id="WP_004381871.1">
    <property type="nucleotide sequence ID" value="NZ_AMXF01000302.1"/>
</dbReference>
<feature type="signal peptide" evidence="2">
    <location>
        <begin position="1"/>
        <end position="30"/>
    </location>
</feature>
<sequence>MSPRSLNPLIAGACLATLVALGAVPTAALAQAGGEIAERRSDLDELKQRIRELQDEMAKAEAERSTAQKALVESERAVSRAVRELGRIEGERKGAEKQLAVLEGEQRETAARIDARRGELADWVRRHYVHGAADGVAPLLSARDPNQLVRDAHYLEHLGRARLELIEGLRTDLAETRRRADEIVQRRDRLATLEREQRGRQQQLQTEQSRRKVALAEVNRELKAKKTEVDALQQDEQRLGKLIETLARRARLAAAREAARREAEQREAERR</sequence>
<dbReference type="SUPFAM" id="SSF57997">
    <property type="entry name" value="Tropomyosin"/>
    <property type="match status" value="1"/>
</dbReference>
<organism evidence="3 4">
    <name type="scientific">Thauera phenylacetica B4P</name>
    <dbReference type="NCBI Taxonomy" id="1234382"/>
    <lineage>
        <taxon>Bacteria</taxon>
        <taxon>Pseudomonadati</taxon>
        <taxon>Pseudomonadota</taxon>
        <taxon>Betaproteobacteria</taxon>
        <taxon>Rhodocyclales</taxon>
        <taxon>Zoogloeaceae</taxon>
        <taxon>Thauera</taxon>
    </lineage>
</organism>
<accession>N6ZL24</accession>
<feature type="non-terminal residue" evidence="3">
    <location>
        <position position="271"/>
    </location>
</feature>